<sequence>MHAGLRFISLIATALLSSGAVAGPSLDLVVSVVPASGICGATVQPSSISVACGLPTGVPVVVPPVLAATQHPPIAAGTFGPAVAPFIPPVITASRGLAGTAPLGPSRLPNVRPGPAGATEPATPLFFDTGPAAPSELPSDGFYRSPDEEPGYRQIGELPSVAGRPGVALYSGGVNISSWRMVSTDNVQHVELTIFW</sequence>
<organism evidence="2 3">
    <name type="scientific">Ramlibacter lithotrophicus</name>
    <dbReference type="NCBI Taxonomy" id="2606681"/>
    <lineage>
        <taxon>Bacteria</taxon>
        <taxon>Pseudomonadati</taxon>
        <taxon>Pseudomonadota</taxon>
        <taxon>Betaproteobacteria</taxon>
        <taxon>Burkholderiales</taxon>
        <taxon>Comamonadaceae</taxon>
        <taxon>Ramlibacter</taxon>
    </lineage>
</organism>
<keyword evidence="1" id="KW-0732">Signal</keyword>
<gene>
    <name evidence="2" type="ORF">RAMLITH_18255</name>
</gene>
<comment type="caution">
    <text evidence="2">The sequence shown here is derived from an EMBL/GenBank/DDBJ whole genome shotgun (WGS) entry which is preliminary data.</text>
</comment>
<evidence type="ECO:0000313" key="3">
    <source>
        <dbReference type="Proteomes" id="UP000521868"/>
    </source>
</evidence>
<evidence type="ECO:0000256" key="1">
    <source>
        <dbReference type="SAM" id="SignalP"/>
    </source>
</evidence>
<evidence type="ECO:0000313" key="2">
    <source>
        <dbReference type="EMBL" id="NKE67768.1"/>
    </source>
</evidence>
<dbReference type="EMBL" id="VTOX01000007">
    <property type="protein sequence ID" value="NKE67768.1"/>
    <property type="molecule type" value="Genomic_DNA"/>
</dbReference>
<dbReference type="AlphaFoldDB" id="A0A7X6DIG7"/>
<feature type="chain" id="PRO_5031223893" evidence="1">
    <location>
        <begin position="23"/>
        <end position="196"/>
    </location>
</feature>
<proteinExistence type="predicted"/>
<name>A0A7X6DIG7_9BURK</name>
<protein>
    <submittedName>
        <fullName evidence="2">Uncharacterized protein</fullName>
    </submittedName>
</protein>
<feature type="signal peptide" evidence="1">
    <location>
        <begin position="1"/>
        <end position="22"/>
    </location>
</feature>
<dbReference type="Proteomes" id="UP000521868">
    <property type="component" value="Unassembled WGS sequence"/>
</dbReference>
<reference evidence="2 3" key="1">
    <citation type="journal article" date="2020" name="Nature">
        <title>Bacterial chemolithoautotrophy via manganese oxidation.</title>
        <authorList>
            <person name="Yu H."/>
            <person name="Leadbetter J.R."/>
        </authorList>
    </citation>
    <scope>NUCLEOTIDE SEQUENCE [LARGE SCALE GENOMIC DNA]</scope>
    <source>
        <strain evidence="2 3">RBP-1</strain>
    </source>
</reference>
<keyword evidence="3" id="KW-1185">Reference proteome</keyword>
<accession>A0A7X6DIG7</accession>